<dbReference type="EMBL" id="DVND01000211">
    <property type="protein sequence ID" value="HIU49363.1"/>
    <property type="molecule type" value="Genomic_DNA"/>
</dbReference>
<reference evidence="3" key="2">
    <citation type="journal article" date="2021" name="PeerJ">
        <title>Extensive microbial diversity within the chicken gut microbiome revealed by metagenomics and culture.</title>
        <authorList>
            <person name="Gilroy R."/>
            <person name="Ravi A."/>
            <person name="Getino M."/>
            <person name="Pursley I."/>
            <person name="Horton D.L."/>
            <person name="Alikhan N.F."/>
            <person name="Baker D."/>
            <person name="Gharbi K."/>
            <person name="Hall N."/>
            <person name="Watson M."/>
            <person name="Adriaenssens E.M."/>
            <person name="Foster-Nyarko E."/>
            <person name="Jarju S."/>
            <person name="Secka A."/>
            <person name="Antonio M."/>
            <person name="Oren A."/>
            <person name="Chaudhuri R.R."/>
            <person name="La Ragione R."/>
            <person name="Hildebrand F."/>
            <person name="Pallen M.J."/>
        </authorList>
    </citation>
    <scope>NUCLEOTIDE SEQUENCE</scope>
    <source>
        <strain evidence="3">ChiSjej4B22-9803</strain>
    </source>
</reference>
<dbReference type="AlphaFoldDB" id="A0A9D1LWH2"/>
<evidence type="ECO:0000313" key="4">
    <source>
        <dbReference type="Proteomes" id="UP000824111"/>
    </source>
</evidence>
<accession>A0A9D1LWH2</accession>
<dbReference type="SUPFAM" id="SSF54001">
    <property type="entry name" value="Cysteine proteinases"/>
    <property type="match status" value="1"/>
</dbReference>
<dbReference type="InterPro" id="IPR007921">
    <property type="entry name" value="CHAP_dom"/>
</dbReference>
<dbReference type="InterPro" id="IPR056937">
    <property type="entry name" value="YqbQ/XkdQ"/>
</dbReference>
<proteinExistence type="predicted"/>
<reference evidence="3" key="1">
    <citation type="submission" date="2020-10" db="EMBL/GenBank/DDBJ databases">
        <authorList>
            <person name="Gilroy R."/>
        </authorList>
    </citation>
    <scope>NUCLEOTIDE SEQUENCE</scope>
    <source>
        <strain evidence="3">ChiSjej4B22-9803</strain>
    </source>
</reference>
<sequence>MSAQQIVSIAEQQLGISGRPNKFTQWYGAIGGTTSYAWCVVFIGWCFSQAGLSLFPRTASVVCVLDYAKENGYFKSKGSYTPKAGDIMIQQSGGASHVGIVTGAGNNCFYTIEGNCSNSVKKVTRYYDGKLTGFFVPPYAENTAAAPVTDNDRELPKDPVLYDSFGTGGNTVNEGFSQSREETHAFYAGGNDITKYVGNLSWQNTIDELATTVSFEVAKSDTKYINLYTPKPGDIINLYTNVEILRGIIVSVDDGSEFVNKYTACDFGWYLNKSTETYQFNKMAAYKAIRKICEDSNIPIDNIPMLEMEITKIYADKVLSDIIRDILSQCEGTYNFDVTPAGLRIYTIGSLYAYPEFRITPNTRLIYSPTLRGNVSHTLSIEEMKNSVKVISEKDSAYTVQTVLKDEDSIYQYGFLQEVIKIDPEKENAQSIAQTKLAQLLKPAETFSIEIIEALDSYTRAGMVLNVDNTDYLIESAQHSIKNGVHYVKLDLRKFS</sequence>
<evidence type="ECO:0000259" key="1">
    <source>
        <dbReference type="Pfam" id="PF05257"/>
    </source>
</evidence>
<dbReference type="InterPro" id="IPR038765">
    <property type="entry name" value="Papain-like_cys_pep_sf"/>
</dbReference>
<feature type="domain" description="Peptidase C51" evidence="1">
    <location>
        <begin position="34"/>
        <end position="115"/>
    </location>
</feature>
<evidence type="ECO:0000313" key="3">
    <source>
        <dbReference type="EMBL" id="HIU49363.1"/>
    </source>
</evidence>
<dbReference type="Pfam" id="PF24032">
    <property type="entry name" value="YQBQ"/>
    <property type="match status" value="1"/>
</dbReference>
<dbReference type="Pfam" id="PF05257">
    <property type="entry name" value="CHAP"/>
    <property type="match status" value="1"/>
</dbReference>
<name>A0A9D1LWH2_9FIRM</name>
<gene>
    <name evidence="3" type="ORF">IAB04_08335</name>
</gene>
<feature type="domain" description="YqbQ/XkdQ" evidence="2">
    <location>
        <begin position="201"/>
        <end position="493"/>
    </location>
</feature>
<protein>
    <submittedName>
        <fullName evidence="3">CHAP domain-containing protein</fullName>
    </submittedName>
</protein>
<evidence type="ECO:0000259" key="2">
    <source>
        <dbReference type="Pfam" id="PF24032"/>
    </source>
</evidence>
<organism evidence="3 4">
    <name type="scientific">Candidatus Avimonoglobus intestinipullorum</name>
    <dbReference type="NCBI Taxonomy" id="2840699"/>
    <lineage>
        <taxon>Bacteria</taxon>
        <taxon>Bacillati</taxon>
        <taxon>Bacillota</taxon>
        <taxon>Clostridia</taxon>
        <taxon>Eubacteriales</taxon>
        <taxon>Candidatus Avimonoglobus</taxon>
    </lineage>
</organism>
<comment type="caution">
    <text evidence="3">The sequence shown here is derived from an EMBL/GenBank/DDBJ whole genome shotgun (WGS) entry which is preliminary data.</text>
</comment>
<dbReference type="Gene3D" id="3.90.1720.10">
    <property type="entry name" value="endopeptidase domain like (from Nostoc punctiforme)"/>
    <property type="match status" value="1"/>
</dbReference>
<dbReference type="Proteomes" id="UP000824111">
    <property type="component" value="Unassembled WGS sequence"/>
</dbReference>